<organism evidence="1 2">
    <name type="scientific">Streptomyces albidocamelliae</name>
    <dbReference type="NCBI Taxonomy" id="2981135"/>
    <lineage>
        <taxon>Bacteria</taxon>
        <taxon>Bacillati</taxon>
        <taxon>Actinomycetota</taxon>
        <taxon>Actinomycetes</taxon>
        <taxon>Kitasatosporales</taxon>
        <taxon>Streptomycetaceae</taxon>
        <taxon>Streptomyces</taxon>
    </lineage>
</organism>
<sequence>MRARTLSFGLYGDERDLAWARNLVREAVTSRSARLVEEKIAHTVLGSELTTADVYGFLAEQWAVEHPGESSAERVPVELSVRLVCSRRTWWAIRKAVIKALCPEGPRPHTCRVPWIAA</sequence>
<gene>
    <name evidence="1" type="ORF">N8I86_38120</name>
</gene>
<name>A0ABY6F1C2_9ACTN</name>
<accession>A0ABY6F1C2</accession>
<keyword evidence="2" id="KW-1185">Reference proteome</keyword>
<reference evidence="1" key="1">
    <citation type="submission" date="2022-10" db="EMBL/GenBank/DDBJ databases">
        <authorList>
            <person name="Mo P."/>
        </authorList>
    </citation>
    <scope>NUCLEOTIDE SEQUENCE</scope>
    <source>
        <strain evidence="1">HUAS 14-6</strain>
        <plasmid evidence="1">punmamed2</plasmid>
    </source>
</reference>
<protein>
    <submittedName>
        <fullName evidence="1">Uncharacterized protein</fullName>
    </submittedName>
</protein>
<dbReference type="EMBL" id="CP106796">
    <property type="protein sequence ID" value="UXY40388.1"/>
    <property type="molecule type" value="Genomic_DNA"/>
</dbReference>
<geneLocation type="plasmid" evidence="1 2">
    <name>punmamed2</name>
</geneLocation>
<proteinExistence type="predicted"/>
<keyword evidence="1" id="KW-0614">Plasmid</keyword>
<evidence type="ECO:0000313" key="1">
    <source>
        <dbReference type="EMBL" id="UXY40388.1"/>
    </source>
</evidence>
<dbReference type="Proteomes" id="UP001060733">
    <property type="component" value="Plasmid punmamed2"/>
</dbReference>
<evidence type="ECO:0000313" key="2">
    <source>
        <dbReference type="Proteomes" id="UP001060733"/>
    </source>
</evidence>
<dbReference type="RefSeq" id="WP_263280259.1">
    <property type="nucleotide sequence ID" value="NZ_CP106796.1"/>
</dbReference>